<dbReference type="InterPro" id="IPR028983">
    <property type="entry name" value="PA2201-like_C"/>
</dbReference>
<comment type="caution">
    <text evidence="3">The sequence shown here is derived from an EMBL/GenBank/DDBJ whole genome shotgun (WGS) entry which is preliminary data.</text>
</comment>
<evidence type="ECO:0000313" key="3">
    <source>
        <dbReference type="EMBL" id="RPD43282.1"/>
    </source>
</evidence>
<dbReference type="Gene3D" id="1.10.3920.10">
    <property type="entry name" value="PA2201 C-terminal domain-like"/>
    <property type="match status" value="1"/>
</dbReference>
<accession>A0A3N4MGV1</accession>
<protein>
    <submittedName>
        <fullName evidence="3">DUF1911 domain-containing protein</fullName>
    </submittedName>
</protein>
<dbReference type="Proteomes" id="UP000279089">
    <property type="component" value="Unassembled WGS sequence"/>
</dbReference>
<dbReference type="RefSeq" id="WP_120514550.1">
    <property type="nucleotide sequence ID" value="NZ_QXZY01000001.1"/>
</dbReference>
<dbReference type="EMBL" id="RMBX01000001">
    <property type="protein sequence ID" value="RPD43282.1"/>
    <property type="molecule type" value="Genomic_DNA"/>
</dbReference>
<evidence type="ECO:0000259" key="2">
    <source>
        <dbReference type="Pfam" id="PF08929"/>
    </source>
</evidence>
<feature type="region of interest" description="Disordered" evidence="1">
    <location>
        <begin position="234"/>
        <end position="271"/>
    </location>
</feature>
<evidence type="ECO:0000313" key="4">
    <source>
        <dbReference type="Proteomes" id="UP000279089"/>
    </source>
</evidence>
<dbReference type="SUPFAM" id="SSF140731">
    <property type="entry name" value="PA2201 C-terminal domain-like"/>
    <property type="match status" value="1"/>
</dbReference>
<dbReference type="InterPro" id="IPR015025">
    <property type="entry name" value="PoNi_C"/>
</dbReference>
<proteinExistence type="predicted"/>
<name>A0A3N4MGV1_9BACT</name>
<dbReference type="Pfam" id="PF08929">
    <property type="entry name" value="PoNi_C"/>
    <property type="match status" value="1"/>
</dbReference>
<feature type="domain" description="PoNi C-terminal" evidence="2">
    <location>
        <begin position="126"/>
        <end position="233"/>
    </location>
</feature>
<dbReference type="AlphaFoldDB" id="A0A3N4MGV1"/>
<keyword evidence="4" id="KW-1185">Reference proteome</keyword>
<evidence type="ECO:0000256" key="1">
    <source>
        <dbReference type="SAM" id="MobiDB-lite"/>
    </source>
</evidence>
<dbReference type="OrthoDB" id="2067926at2"/>
<gene>
    <name evidence="3" type="ORF">EG028_03010</name>
</gene>
<reference evidence="4" key="1">
    <citation type="submission" date="2018-11" db="EMBL/GenBank/DDBJ databases">
        <title>Chitinophaga lutea sp.nov., isolate from arsenic contaminated soil.</title>
        <authorList>
            <person name="Zong Y."/>
        </authorList>
    </citation>
    <scope>NUCLEOTIDE SEQUENCE [LARGE SCALE GENOMIC DNA]</scope>
    <source>
        <strain evidence="4">YLT18</strain>
    </source>
</reference>
<organism evidence="3 4">
    <name type="scientific">Chitinophaga barathri</name>
    <dbReference type="NCBI Taxonomy" id="1647451"/>
    <lineage>
        <taxon>Bacteria</taxon>
        <taxon>Pseudomonadati</taxon>
        <taxon>Bacteroidota</taxon>
        <taxon>Chitinophagia</taxon>
        <taxon>Chitinophagales</taxon>
        <taxon>Chitinophagaceae</taxon>
        <taxon>Chitinophaga</taxon>
    </lineage>
</organism>
<sequence>MFRDQFKEEQYFREATKTLTATLDAKRKELLSKTQPFPMEYYVMANGLYIYIYWAYSLGQPVRTLVAPCKEMLDDYVLSIETEADYSDGGDIIYSELLGMISIGVLLDTKESLQKLGDILARIGYKDYLVSFLLRYGQPGYELPGELLWPEDAGCVKLKEITQSGKADAAAGLYEYLQKNFYTRDNLEDLYGSHKKSGNFYRGYWSFESAAIAKVMNLDDSKLKTSPYYPYDMLHGDPSGATEGPAEPPPSPDKNHAEDAAPGAKKKWWQF</sequence>